<keyword evidence="5 7" id="KW-0472">Membrane</keyword>
<evidence type="ECO:0000256" key="5">
    <source>
        <dbReference type="ARBA" id="ARBA00023136"/>
    </source>
</evidence>
<keyword evidence="4 7" id="KW-1133">Transmembrane helix</keyword>
<protein>
    <recommendedName>
        <fullName evidence="8">Cytochrome b561 bacterial/Ni-hydrogenase domain-containing protein</fullName>
    </recommendedName>
</protein>
<dbReference type="GO" id="GO:0022904">
    <property type="term" value="P:respiratory electron transport chain"/>
    <property type="evidence" value="ECO:0007669"/>
    <property type="project" value="InterPro"/>
</dbReference>
<keyword evidence="3 7" id="KW-0812">Transmembrane</keyword>
<evidence type="ECO:0000256" key="4">
    <source>
        <dbReference type="ARBA" id="ARBA00022989"/>
    </source>
</evidence>
<comment type="subcellular location">
    <subcellularLocation>
        <location evidence="1">Cell membrane</location>
        <topology evidence="1">Multi-pass membrane protein</topology>
    </subcellularLocation>
</comment>
<keyword evidence="2" id="KW-1003">Cell membrane</keyword>
<name>A0A0K1RDF2_9CORY</name>
<dbReference type="GO" id="GO:0009055">
    <property type="term" value="F:electron transfer activity"/>
    <property type="evidence" value="ECO:0007669"/>
    <property type="project" value="InterPro"/>
</dbReference>
<feature type="transmembrane region" description="Helical" evidence="7">
    <location>
        <begin position="238"/>
        <end position="257"/>
    </location>
</feature>
<evidence type="ECO:0000256" key="7">
    <source>
        <dbReference type="SAM" id="Phobius"/>
    </source>
</evidence>
<reference evidence="9 10" key="1">
    <citation type="submission" date="2015-08" db="EMBL/GenBank/DDBJ databases">
        <authorList>
            <person name="Babu N.S."/>
            <person name="Beckwith C.J."/>
            <person name="Beseler K.G."/>
            <person name="Brison A."/>
            <person name="Carone J.V."/>
            <person name="Caskin T.P."/>
            <person name="Diamond M."/>
            <person name="Durham M.E."/>
            <person name="Foxe J.M."/>
            <person name="Go M."/>
            <person name="Henderson B.A."/>
            <person name="Jones I.B."/>
            <person name="McGettigan J.A."/>
            <person name="Micheletti S.J."/>
            <person name="Nasrallah M.E."/>
            <person name="Ortiz D."/>
            <person name="Piller C.R."/>
            <person name="Privatt S.R."/>
            <person name="Schneider S.L."/>
            <person name="Sharp S."/>
            <person name="Smith T.C."/>
            <person name="Stanton J.D."/>
            <person name="Ullery H.E."/>
            <person name="Wilson R.J."/>
            <person name="Serrano M.G."/>
            <person name="Buck G."/>
            <person name="Lee V."/>
            <person name="Wang Y."/>
            <person name="Carvalho R."/>
            <person name="Voegtly L."/>
            <person name="Shi R."/>
            <person name="Duckworth R."/>
            <person name="Johnson A."/>
            <person name="Loviza R."/>
            <person name="Walstead R."/>
            <person name="Shah Z."/>
            <person name="Kiflezghi M."/>
            <person name="Wade K."/>
            <person name="Ball S.L."/>
            <person name="Bradley K.W."/>
            <person name="Asai D.J."/>
            <person name="Bowman C.A."/>
            <person name="Russell D.A."/>
            <person name="Pope W.H."/>
            <person name="Jacobs-Sera D."/>
            <person name="Hendrix R.W."/>
            <person name="Hatfull G.F."/>
        </authorList>
    </citation>
    <scope>NUCLEOTIDE SEQUENCE [LARGE SCALE GENOMIC DNA]</scope>
    <source>
        <strain evidence="9 10">PUDD_83A45</strain>
    </source>
</reference>
<dbReference type="Pfam" id="PF01292">
    <property type="entry name" value="Ni_hydr_CYTB"/>
    <property type="match status" value="1"/>
</dbReference>
<dbReference type="RefSeq" id="WP_083439836.1">
    <property type="nucleotide sequence ID" value="NZ_CP012342.1"/>
</dbReference>
<evidence type="ECO:0000256" key="1">
    <source>
        <dbReference type="ARBA" id="ARBA00004651"/>
    </source>
</evidence>
<feature type="transmembrane region" description="Helical" evidence="7">
    <location>
        <begin position="190"/>
        <end position="212"/>
    </location>
</feature>
<dbReference type="InterPro" id="IPR016174">
    <property type="entry name" value="Di-haem_cyt_TM"/>
</dbReference>
<feature type="region of interest" description="Disordered" evidence="6">
    <location>
        <begin position="1"/>
        <end position="29"/>
    </location>
</feature>
<feature type="domain" description="Cytochrome b561 bacterial/Ni-hydrogenase" evidence="8">
    <location>
        <begin position="238"/>
        <end position="430"/>
    </location>
</feature>
<dbReference type="PATRIC" id="fig|156976.3.peg.2089"/>
<dbReference type="InterPro" id="IPR011577">
    <property type="entry name" value="Cyt_b561_bac/Ni-Hgenase"/>
</dbReference>
<evidence type="ECO:0000313" key="10">
    <source>
        <dbReference type="Proteomes" id="UP000060016"/>
    </source>
</evidence>
<gene>
    <name evidence="9" type="ORF">AK829_10370</name>
</gene>
<keyword evidence="10" id="KW-1185">Reference proteome</keyword>
<evidence type="ECO:0000313" key="9">
    <source>
        <dbReference type="EMBL" id="AKV59465.1"/>
    </source>
</evidence>
<accession>A0A0K1RDF2</accession>
<dbReference type="GO" id="GO:0005886">
    <property type="term" value="C:plasma membrane"/>
    <property type="evidence" value="ECO:0007669"/>
    <property type="project" value="UniProtKB-SubCell"/>
</dbReference>
<dbReference type="STRING" id="156976.AK829_10370"/>
<evidence type="ECO:0000256" key="2">
    <source>
        <dbReference type="ARBA" id="ARBA00022475"/>
    </source>
</evidence>
<evidence type="ECO:0000256" key="3">
    <source>
        <dbReference type="ARBA" id="ARBA00022692"/>
    </source>
</evidence>
<dbReference type="Proteomes" id="UP000060016">
    <property type="component" value="Chromosome"/>
</dbReference>
<sequence>MSISLRRGLPRVAGGEPWPPADAVGPALPEPAAEPAVAAAGVGAAGAAGAAGVSAGVATMNVALRRGLPRVAGGPAWPEADSAQVPVRAYRENALAPAAALAETAAEPAVATKAVALRRGLPRVAGGPAWPEADSAQVPVRVYAAAPIAEPAPEAAAEPAAEPVAETQPAPAAAAPTAAAAPAAPKKLGWLWWLVGAVVLGVVAVVVARMVLGTGWGQGFVDKHPGTQPLPDDAPVGFPAWLSWAHFFNMFLMVLIVRTGLQVRNERKPEGYWAPRWAPSKKISLTLWLHQALDVLWVINGLVFYILLFATGHWVRIVPTSWDVFPNAVSAGLQYLSLDWPLENGWVHYNALQELAYFTTVFIAAPLAILSGLRMSSFWSEKWTHASKVLTAPLARKIHFPVMIYFLVFIVVHLGLVLATGFRRNMAGMFAARGDVDPSTYATDWTGVWVFLGAVVVIAVAWFLAKPRFVAPVAGATGKVSSR</sequence>
<feature type="transmembrane region" description="Helical" evidence="7">
    <location>
        <begin position="442"/>
        <end position="465"/>
    </location>
</feature>
<evidence type="ECO:0000256" key="6">
    <source>
        <dbReference type="SAM" id="MobiDB-lite"/>
    </source>
</evidence>
<evidence type="ECO:0000259" key="8">
    <source>
        <dbReference type="Pfam" id="PF01292"/>
    </source>
</evidence>
<dbReference type="Gene3D" id="1.20.950.20">
    <property type="entry name" value="Transmembrane di-heme cytochromes, Chain C"/>
    <property type="match status" value="1"/>
</dbReference>
<dbReference type="KEGG" id="crie:AK829_10370"/>
<dbReference type="EMBL" id="CP012342">
    <property type="protein sequence ID" value="AKV59465.1"/>
    <property type="molecule type" value="Genomic_DNA"/>
</dbReference>
<dbReference type="SUPFAM" id="SSF81342">
    <property type="entry name" value="Transmembrane di-heme cytochromes"/>
    <property type="match status" value="1"/>
</dbReference>
<feature type="transmembrane region" description="Helical" evidence="7">
    <location>
        <begin position="402"/>
        <end position="422"/>
    </location>
</feature>
<organism evidence="9 10">
    <name type="scientific">Corynebacterium riegelii</name>
    <dbReference type="NCBI Taxonomy" id="156976"/>
    <lineage>
        <taxon>Bacteria</taxon>
        <taxon>Bacillati</taxon>
        <taxon>Actinomycetota</taxon>
        <taxon>Actinomycetes</taxon>
        <taxon>Mycobacteriales</taxon>
        <taxon>Corynebacteriaceae</taxon>
        <taxon>Corynebacterium</taxon>
    </lineage>
</organism>
<feature type="transmembrane region" description="Helical" evidence="7">
    <location>
        <begin position="355"/>
        <end position="373"/>
    </location>
</feature>
<proteinExistence type="predicted"/>
<dbReference type="AlphaFoldDB" id="A0A0K1RDF2"/>
<feature type="transmembrane region" description="Helical" evidence="7">
    <location>
        <begin position="295"/>
        <end position="315"/>
    </location>
</feature>